<comment type="caution">
    <text evidence="9">The sequence shown here is derived from an EMBL/GenBank/DDBJ whole genome shotgun (WGS) entry which is preliminary data.</text>
</comment>
<dbReference type="AlphaFoldDB" id="A0A1F5T5V1"/>
<dbReference type="InterPro" id="IPR020056">
    <property type="entry name" value="Rbsml_bL25/Gln-tRNA_synth_N"/>
</dbReference>
<organism evidence="9 10">
    <name type="scientific">Candidatus Falkowbacteria bacterium RIFOXYC2_FULL_48_21</name>
    <dbReference type="NCBI Taxonomy" id="1798005"/>
    <lineage>
        <taxon>Bacteria</taxon>
        <taxon>Candidatus Falkowiibacteriota</taxon>
    </lineage>
</organism>
<dbReference type="HAMAP" id="MF_01334">
    <property type="entry name" value="Ribosomal_bL25_CTC"/>
    <property type="match status" value="1"/>
</dbReference>
<dbReference type="EMBL" id="MFGM01000073">
    <property type="protein sequence ID" value="OGF34358.1"/>
    <property type="molecule type" value="Genomic_DNA"/>
</dbReference>
<dbReference type="GO" id="GO:0022625">
    <property type="term" value="C:cytosolic large ribosomal subunit"/>
    <property type="evidence" value="ECO:0007669"/>
    <property type="project" value="TreeGrafter"/>
</dbReference>
<name>A0A1F5T5V1_9BACT</name>
<reference evidence="9 10" key="1">
    <citation type="journal article" date="2016" name="Nat. Commun.">
        <title>Thousands of microbial genomes shed light on interconnected biogeochemical processes in an aquifer system.</title>
        <authorList>
            <person name="Anantharaman K."/>
            <person name="Brown C.T."/>
            <person name="Hug L.A."/>
            <person name="Sharon I."/>
            <person name="Castelle C.J."/>
            <person name="Probst A.J."/>
            <person name="Thomas B.C."/>
            <person name="Singh A."/>
            <person name="Wilkins M.J."/>
            <person name="Karaoz U."/>
            <person name="Brodie E.L."/>
            <person name="Williams K.H."/>
            <person name="Hubbard S.S."/>
            <person name="Banfield J.F."/>
        </authorList>
    </citation>
    <scope>NUCLEOTIDE SEQUENCE [LARGE SCALE GENOMIC DNA]</scope>
</reference>
<feature type="compositionally biased region" description="Low complexity" evidence="6">
    <location>
        <begin position="191"/>
        <end position="211"/>
    </location>
</feature>
<dbReference type="PANTHER" id="PTHR33284">
    <property type="entry name" value="RIBOSOMAL PROTEIN L25/GLN-TRNA SYNTHETASE, ANTI-CODON-BINDING DOMAIN-CONTAINING PROTEIN"/>
    <property type="match status" value="1"/>
</dbReference>
<dbReference type="InterPro" id="IPR037121">
    <property type="entry name" value="Ribosomal_bL25_C"/>
</dbReference>
<dbReference type="CDD" id="cd00495">
    <property type="entry name" value="Ribosomal_L25_TL5_CTC"/>
    <property type="match status" value="1"/>
</dbReference>
<evidence type="ECO:0000313" key="10">
    <source>
        <dbReference type="Proteomes" id="UP000178656"/>
    </source>
</evidence>
<dbReference type="PANTHER" id="PTHR33284:SF1">
    <property type="entry name" value="RIBOSOMAL PROTEIN L25_GLN-TRNA SYNTHETASE, ANTI-CODON-BINDING DOMAIN-CONTAINING PROTEIN"/>
    <property type="match status" value="1"/>
</dbReference>
<accession>A0A1F5T5V1</accession>
<comment type="subunit">
    <text evidence="5">Part of the 50S ribosomal subunit; part of the 5S rRNA/L5/L18/L25 subcomplex. Contacts the 5S rRNA. Binds to the 5S rRNA independently of L5 and L18.</text>
</comment>
<dbReference type="InterPro" id="IPR001021">
    <property type="entry name" value="Ribosomal_bL25_long"/>
</dbReference>
<dbReference type="InterPro" id="IPR020057">
    <property type="entry name" value="Ribosomal_bL25_b-dom"/>
</dbReference>
<dbReference type="GO" id="GO:0006412">
    <property type="term" value="P:translation"/>
    <property type="evidence" value="ECO:0007669"/>
    <property type="project" value="UniProtKB-UniRule"/>
</dbReference>
<evidence type="ECO:0000259" key="8">
    <source>
        <dbReference type="Pfam" id="PF14693"/>
    </source>
</evidence>
<keyword evidence="2 5" id="KW-0694">RNA-binding</keyword>
<evidence type="ECO:0000259" key="7">
    <source>
        <dbReference type="Pfam" id="PF01386"/>
    </source>
</evidence>
<dbReference type="Gene3D" id="2.40.240.10">
    <property type="entry name" value="Ribosomal Protein L25, Chain P"/>
    <property type="match status" value="1"/>
</dbReference>
<sequence length="220" mass="23614">MVHELKAKLRKEKEADRLLAVVYGPEIKENKLISLHPVEFGKLYEAAGESSIINLAIEGEAKSREVLIKAVDYTPVRDIIRHVDFYQIKAGQKLEVEVELNFVDESSAVKDLGGILVTNMDKLKIRCLAKDMISELKVSLSALKALNDRIVVKDLVIPDGIEVLSNPGEVIAIVATPEEEKVEEAAQSATPVEGAAAPAGGAAAPVAGDAAKAAEPKKSK</sequence>
<keyword evidence="3 5" id="KW-0689">Ribosomal protein</keyword>
<comment type="function">
    <text evidence="5">This is one of the proteins that binds to the 5S RNA in the ribosome where it forms part of the central protuberance.</text>
</comment>
<dbReference type="GO" id="GO:0003735">
    <property type="term" value="F:structural constituent of ribosome"/>
    <property type="evidence" value="ECO:0007669"/>
    <property type="project" value="InterPro"/>
</dbReference>
<evidence type="ECO:0000256" key="3">
    <source>
        <dbReference type="ARBA" id="ARBA00022980"/>
    </source>
</evidence>
<dbReference type="InterPro" id="IPR011035">
    <property type="entry name" value="Ribosomal_bL25/Gln-tRNA_synth"/>
</dbReference>
<evidence type="ECO:0000256" key="1">
    <source>
        <dbReference type="ARBA" id="ARBA00022730"/>
    </source>
</evidence>
<proteinExistence type="inferred from homology"/>
<keyword evidence="4 5" id="KW-0687">Ribonucleoprotein</keyword>
<comment type="similarity">
    <text evidence="5">Belongs to the bacterial ribosomal protein bL25 family. CTC subfamily.</text>
</comment>
<evidence type="ECO:0000256" key="5">
    <source>
        <dbReference type="HAMAP-Rule" id="MF_01334"/>
    </source>
</evidence>
<evidence type="ECO:0000256" key="2">
    <source>
        <dbReference type="ARBA" id="ARBA00022884"/>
    </source>
</evidence>
<evidence type="ECO:0000313" key="9">
    <source>
        <dbReference type="EMBL" id="OGF34358.1"/>
    </source>
</evidence>
<dbReference type="InterPro" id="IPR029751">
    <property type="entry name" value="Ribosomal_L25_dom"/>
</dbReference>
<protein>
    <recommendedName>
        <fullName evidence="5">Large ribosomal subunit protein bL25</fullName>
    </recommendedName>
    <alternativeName>
        <fullName evidence="5">General stress protein CTC</fullName>
    </alternativeName>
</protein>
<gene>
    <name evidence="5" type="primary">rplY</name>
    <name evidence="5" type="synonym">ctc</name>
    <name evidence="9" type="ORF">A2482_01195</name>
</gene>
<dbReference type="Pfam" id="PF14693">
    <property type="entry name" value="Ribosomal_TL5_C"/>
    <property type="match status" value="1"/>
</dbReference>
<evidence type="ECO:0000256" key="6">
    <source>
        <dbReference type="SAM" id="MobiDB-lite"/>
    </source>
</evidence>
<feature type="region of interest" description="Disordered" evidence="6">
    <location>
        <begin position="182"/>
        <end position="220"/>
    </location>
</feature>
<feature type="domain" description="Large ribosomal subunit protein bL25 beta" evidence="8">
    <location>
        <begin position="93"/>
        <end position="177"/>
    </location>
</feature>
<dbReference type="SUPFAM" id="SSF50715">
    <property type="entry name" value="Ribosomal protein L25-like"/>
    <property type="match status" value="1"/>
</dbReference>
<dbReference type="NCBIfam" id="TIGR00731">
    <property type="entry name" value="bL25_bact_ctc"/>
    <property type="match status" value="1"/>
</dbReference>
<dbReference type="Gene3D" id="2.170.120.20">
    <property type="entry name" value="Ribosomal protein L25, beta domain"/>
    <property type="match status" value="1"/>
</dbReference>
<dbReference type="Proteomes" id="UP000178656">
    <property type="component" value="Unassembled WGS sequence"/>
</dbReference>
<dbReference type="GO" id="GO:0008097">
    <property type="term" value="F:5S rRNA binding"/>
    <property type="evidence" value="ECO:0007669"/>
    <property type="project" value="InterPro"/>
</dbReference>
<feature type="domain" description="Large ribosomal subunit protein bL25 L25" evidence="7">
    <location>
        <begin position="6"/>
        <end position="85"/>
    </location>
</feature>
<dbReference type="InterPro" id="IPR020930">
    <property type="entry name" value="Ribosomal_uL5_bac-type"/>
</dbReference>
<dbReference type="Pfam" id="PF01386">
    <property type="entry name" value="Ribosomal_L25p"/>
    <property type="match status" value="1"/>
</dbReference>
<evidence type="ECO:0000256" key="4">
    <source>
        <dbReference type="ARBA" id="ARBA00023274"/>
    </source>
</evidence>
<keyword evidence="1 5" id="KW-0699">rRNA-binding</keyword>